<dbReference type="Gene3D" id="2.40.30.200">
    <property type="match status" value="1"/>
</dbReference>
<sequence length="321" mass="34584">MESGRRRRTNCDGDHQRDGRLAREERAGKAGDYLRAGRTGQRGAEGAVIAQGESPLFSFNGKHCDDFDVTFLPSAYPFIPAQSIPQTSVGGRHGTLRWKGRTFSPKRLKGKLYFLNTLGDDTPIPTDELLRRASDVTAWLCGTDGRGKLILDALPDRYFIASISDEAALMDDDWASGEAAIAFTCQPFAYAVSEDGVTVQTSANAAKSAALGVQGNTETMLAFRVTCASGTMNTATVETPTCRFDFTGLGMTAGETLVARYAQEDILLLEIEGVDGGTRSAMAMRTTDSDDDLLLSPGRNAVTVKTEKACSVHLTARGRYL</sequence>
<evidence type="ECO:0000256" key="1">
    <source>
        <dbReference type="SAM" id="MobiDB-lite"/>
    </source>
</evidence>
<organism evidence="2">
    <name type="scientific">Siphoviridae sp. cttWj13</name>
    <dbReference type="NCBI Taxonomy" id="2826494"/>
    <lineage>
        <taxon>Viruses</taxon>
        <taxon>Duplodnaviria</taxon>
        <taxon>Heunggongvirae</taxon>
        <taxon>Uroviricota</taxon>
        <taxon>Caudoviricetes</taxon>
    </lineage>
</organism>
<name>A0A8S5QXD9_9CAUD</name>
<dbReference type="EMBL" id="BK015763">
    <property type="protein sequence ID" value="DAE23943.1"/>
    <property type="molecule type" value="Genomic_DNA"/>
</dbReference>
<reference evidence="2" key="1">
    <citation type="journal article" date="2021" name="Proc. Natl. Acad. Sci. U.S.A.">
        <title>A Catalog of Tens of Thousands of Viruses from Human Metagenomes Reveals Hidden Associations with Chronic Diseases.</title>
        <authorList>
            <person name="Tisza M.J."/>
            <person name="Buck C.B."/>
        </authorList>
    </citation>
    <scope>NUCLEOTIDE SEQUENCE</scope>
    <source>
        <strain evidence="2">CttWj13</strain>
    </source>
</reference>
<proteinExistence type="predicted"/>
<feature type="region of interest" description="Disordered" evidence="1">
    <location>
        <begin position="1"/>
        <end position="31"/>
    </location>
</feature>
<protein>
    <submittedName>
        <fullName evidence="2">Distal tail protein</fullName>
    </submittedName>
</protein>
<feature type="compositionally biased region" description="Basic and acidic residues" evidence="1">
    <location>
        <begin position="9"/>
        <end position="29"/>
    </location>
</feature>
<evidence type="ECO:0000313" key="2">
    <source>
        <dbReference type="EMBL" id="DAE23943.1"/>
    </source>
</evidence>
<accession>A0A8S5QXD9</accession>